<dbReference type="EMBL" id="QNRT01000001">
    <property type="protein sequence ID" value="RBP53782.1"/>
    <property type="molecule type" value="Genomic_DNA"/>
</dbReference>
<dbReference type="Proteomes" id="UP000253083">
    <property type="component" value="Unassembled WGS sequence"/>
</dbReference>
<keyword evidence="2" id="KW-1185">Reference proteome</keyword>
<name>A0A395JTX3_9GAMM</name>
<protein>
    <submittedName>
        <fullName evidence="1">Uncharacterized protein</fullName>
    </submittedName>
</protein>
<dbReference type="AlphaFoldDB" id="A0A395JTX3"/>
<evidence type="ECO:0000313" key="1">
    <source>
        <dbReference type="EMBL" id="RBP53782.1"/>
    </source>
</evidence>
<gene>
    <name evidence="1" type="ORF">DFR28_1011171</name>
</gene>
<accession>A0A395JTX3</accession>
<reference evidence="1 2" key="1">
    <citation type="submission" date="2018-06" db="EMBL/GenBank/DDBJ databases">
        <title>Genomic Encyclopedia of Type Strains, Phase IV (KMG-IV): sequencing the most valuable type-strain genomes for metagenomic binning, comparative biology and taxonomic classification.</title>
        <authorList>
            <person name="Goeker M."/>
        </authorList>
    </citation>
    <scope>NUCLEOTIDE SEQUENCE [LARGE SCALE GENOMIC DNA]</scope>
    <source>
        <strain evidence="1 2">DSM 24032</strain>
    </source>
</reference>
<sequence length="49" mass="5453">MGAGIQQCAKTLVIIEFTPEKKDSTKSRSCIAKRDSSIYTPRAVEMSYL</sequence>
<organism evidence="1 2">
    <name type="scientific">Arenicella xantha</name>
    <dbReference type="NCBI Taxonomy" id="644221"/>
    <lineage>
        <taxon>Bacteria</taxon>
        <taxon>Pseudomonadati</taxon>
        <taxon>Pseudomonadota</taxon>
        <taxon>Gammaproteobacteria</taxon>
        <taxon>Arenicellales</taxon>
        <taxon>Arenicellaceae</taxon>
        <taxon>Arenicella</taxon>
    </lineage>
</organism>
<proteinExistence type="predicted"/>
<comment type="caution">
    <text evidence="1">The sequence shown here is derived from an EMBL/GenBank/DDBJ whole genome shotgun (WGS) entry which is preliminary data.</text>
</comment>
<dbReference type="InParanoid" id="A0A395JTX3"/>
<evidence type="ECO:0000313" key="2">
    <source>
        <dbReference type="Proteomes" id="UP000253083"/>
    </source>
</evidence>